<proteinExistence type="predicted"/>
<feature type="compositionally biased region" description="Polar residues" evidence="1">
    <location>
        <begin position="1"/>
        <end position="23"/>
    </location>
</feature>
<evidence type="ECO:0000313" key="2">
    <source>
        <dbReference type="EMBL" id="KAF4044457.1"/>
    </source>
</evidence>
<dbReference type="Proteomes" id="UP000602510">
    <property type="component" value="Unassembled WGS sequence"/>
</dbReference>
<feature type="region of interest" description="Disordered" evidence="1">
    <location>
        <begin position="1"/>
        <end position="26"/>
    </location>
</feature>
<evidence type="ECO:0000256" key="1">
    <source>
        <dbReference type="SAM" id="MobiDB-lite"/>
    </source>
</evidence>
<name>A0A833SAQ4_PHYIN</name>
<dbReference type="AlphaFoldDB" id="A0A833SAQ4"/>
<comment type="caution">
    <text evidence="2">The sequence shown here is derived from an EMBL/GenBank/DDBJ whole genome shotgun (WGS) entry which is preliminary data.</text>
</comment>
<organism evidence="2 4">
    <name type="scientific">Phytophthora infestans</name>
    <name type="common">Potato late blight agent</name>
    <name type="synonym">Botrytis infestans</name>
    <dbReference type="NCBI Taxonomy" id="4787"/>
    <lineage>
        <taxon>Eukaryota</taxon>
        <taxon>Sar</taxon>
        <taxon>Stramenopiles</taxon>
        <taxon>Oomycota</taxon>
        <taxon>Peronosporomycetes</taxon>
        <taxon>Peronosporales</taxon>
        <taxon>Peronosporaceae</taxon>
        <taxon>Phytophthora</taxon>
    </lineage>
</organism>
<evidence type="ECO:0000313" key="4">
    <source>
        <dbReference type="Proteomes" id="UP000602510"/>
    </source>
</evidence>
<accession>A0A833SAQ4</accession>
<protein>
    <submittedName>
        <fullName evidence="2">Uncharacterized protein</fullName>
    </submittedName>
</protein>
<dbReference type="EMBL" id="WSZM01000069">
    <property type="protein sequence ID" value="KAF4044457.1"/>
    <property type="molecule type" value="Genomic_DNA"/>
</dbReference>
<sequence>MTVTKITPSVESQWKQASSSWSHGTHCRHIDAEQASEVEKRHAGYESVRTASTAVQSTLTSLMMLKVSNASGDMMQSAQQKVDVHVRWSMDEVDPD</sequence>
<evidence type="ECO:0000313" key="3">
    <source>
        <dbReference type="EMBL" id="KAF4139624.1"/>
    </source>
</evidence>
<keyword evidence="4" id="KW-1185">Reference proteome</keyword>
<gene>
    <name evidence="2" type="ORF">GN244_ATG03165</name>
    <name evidence="3" type="ORF">GN958_ATG11109</name>
</gene>
<reference evidence="2" key="1">
    <citation type="submission" date="2020-04" db="EMBL/GenBank/DDBJ databases">
        <title>Hybrid Assembly of Korean Phytophthora infestans isolates.</title>
        <authorList>
            <person name="Prokchorchik M."/>
            <person name="Lee Y."/>
            <person name="Seo J."/>
            <person name="Cho J.-H."/>
            <person name="Park Y.-E."/>
            <person name="Jang D.-C."/>
            <person name="Im J.-S."/>
            <person name="Choi J.-G."/>
            <person name="Park H.-J."/>
            <person name="Lee G.-B."/>
            <person name="Lee Y.-G."/>
            <person name="Hong S.-Y."/>
            <person name="Cho K."/>
            <person name="Sohn K.H."/>
        </authorList>
    </citation>
    <scope>NUCLEOTIDE SEQUENCE</scope>
    <source>
        <strain evidence="2">KR_1_A1</strain>
        <strain evidence="3">KR_2_A2</strain>
    </source>
</reference>
<dbReference type="EMBL" id="JAACNO010001551">
    <property type="protein sequence ID" value="KAF4139624.1"/>
    <property type="molecule type" value="Genomic_DNA"/>
</dbReference>
<dbReference type="Proteomes" id="UP000704712">
    <property type="component" value="Unassembled WGS sequence"/>
</dbReference>